<keyword evidence="2" id="KW-1185">Reference proteome</keyword>
<evidence type="ECO:0000313" key="1">
    <source>
        <dbReference type="EMBL" id="ETD23449.1"/>
    </source>
</evidence>
<dbReference type="PATRIC" id="fig|1357400.3.peg.1681"/>
<dbReference type="AlphaFoldDB" id="V8C7Y4"/>
<dbReference type="Proteomes" id="UP000018731">
    <property type="component" value="Unassembled WGS sequence"/>
</dbReference>
<protein>
    <submittedName>
        <fullName evidence="1">Uncharacterized protein</fullName>
    </submittedName>
</protein>
<dbReference type="RefSeq" id="WP_023927996.1">
    <property type="nucleotide sequence ID" value="NZ_KI669454.1"/>
</dbReference>
<proteinExistence type="predicted"/>
<organism evidence="1 2">
    <name type="scientific">Helicobacter macacae MIT 99-5501</name>
    <dbReference type="NCBI Taxonomy" id="1357400"/>
    <lineage>
        <taxon>Bacteria</taxon>
        <taxon>Pseudomonadati</taxon>
        <taxon>Campylobacterota</taxon>
        <taxon>Epsilonproteobacteria</taxon>
        <taxon>Campylobacterales</taxon>
        <taxon>Helicobacteraceae</taxon>
        <taxon>Helicobacter</taxon>
    </lineage>
</organism>
<dbReference type="HOGENOM" id="CLU_1033549_0_0_7"/>
<accession>V8C7Y4</accession>
<dbReference type="EMBL" id="AZJI01000005">
    <property type="protein sequence ID" value="ETD23449.1"/>
    <property type="molecule type" value="Genomic_DNA"/>
</dbReference>
<sequence>MRNIAKIVLIVFVSMLEVGYADDCREKLYEKYKAHSAEFIKLKNKCKPLLEDVKRLADTYRNTVEFKEYEAIEWQSRMFVYKWGESKEYKEAERVYGRCGYCNMAADAMEEFNKKTREARRPLDIEIGATCELFLGGVYDIDKAFERITRAEYEFKKRISGMSAASKKPPNSCVNYHRCEEGYRTAFEKYMAEHHKAEKAAEKALEPLQIAFRNSQEIKEYVAECRGITFPVDKDMKDFNFKHDWDWTWKNYEERQIISYIQSIIANRP</sequence>
<gene>
    <name evidence="1" type="ORF">HMPREF2086_01254</name>
</gene>
<name>V8C7Y4_9HELI</name>
<reference evidence="1 2" key="1">
    <citation type="journal article" date="2014" name="Genome Announc.">
        <title>Draft genome sequences of six enterohepatic helicobacter species isolated from humans and one from rhesus macaques.</title>
        <authorList>
            <person name="Shen Z."/>
            <person name="Sheh A."/>
            <person name="Young S.K."/>
            <person name="Abouelliel A."/>
            <person name="Ward D.V."/>
            <person name="Earl A.M."/>
            <person name="Fox J.G."/>
        </authorList>
    </citation>
    <scope>NUCLEOTIDE SEQUENCE [LARGE SCALE GENOMIC DNA]</scope>
    <source>
        <strain evidence="1 2">MIT 99-5501</strain>
    </source>
</reference>
<evidence type="ECO:0000313" key="2">
    <source>
        <dbReference type="Proteomes" id="UP000018731"/>
    </source>
</evidence>
<comment type="caution">
    <text evidence="1">The sequence shown here is derived from an EMBL/GenBank/DDBJ whole genome shotgun (WGS) entry which is preliminary data.</text>
</comment>